<keyword evidence="1" id="KW-0732">Signal</keyword>
<protein>
    <submittedName>
        <fullName evidence="2">Uncharacterized protein</fullName>
    </submittedName>
</protein>
<evidence type="ECO:0000313" key="3">
    <source>
        <dbReference type="Proteomes" id="UP001500618"/>
    </source>
</evidence>
<feature type="chain" id="PRO_5045862180" evidence="1">
    <location>
        <begin position="29"/>
        <end position="87"/>
    </location>
</feature>
<dbReference type="EMBL" id="BAAANY010000010">
    <property type="protein sequence ID" value="GAA1682477.1"/>
    <property type="molecule type" value="Genomic_DNA"/>
</dbReference>
<accession>A0ABN2H674</accession>
<dbReference type="Proteomes" id="UP001500618">
    <property type="component" value="Unassembled WGS sequence"/>
</dbReference>
<sequence length="87" mass="9362">MTKRSLKGVVVGAMAAAAILGAAAPAAAATHEPASPQTFKYVQSFFSYTSCESYGYNHYNGYNNTWFCTNASSPDTLPWSLFHEDTA</sequence>
<reference evidence="2 3" key="1">
    <citation type="journal article" date="2019" name="Int. J. Syst. Evol. Microbiol.">
        <title>The Global Catalogue of Microorganisms (GCM) 10K type strain sequencing project: providing services to taxonomists for standard genome sequencing and annotation.</title>
        <authorList>
            <consortium name="The Broad Institute Genomics Platform"/>
            <consortium name="The Broad Institute Genome Sequencing Center for Infectious Disease"/>
            <person name="Wu L."/>
            <person name="Ma J."/>
        </authorList>
    </citation>
    <scope>NUCLEOTIDE SEQUENCE [LARGE SCALE GENOMIC DNA]</scope>
    <source>
        <strain evidence="2 3">JCM 14718</strain>
    </source>
</reference>
<evidence type="ECO:0000313" key="2">
    <source>
        <dbReference type="EMBL" id="GAA1682477.1"/>
    </source>
</evidence>
<dbReference type="RefSeq" id="WP_163569068.1">
    <property type="nucleotide sequence ID" value="NZ_BAAANY010000010.1"/>
</dbReference>
<organism evidence="2 3">
    <name type="scientific">Fodinicola feengrottensis</name>
    <dbReference type="NCBI Taxonomy" id="435914"/>
    <lineage>
        <taxon>Bacteria</taxon>
        <taxon>Bacillati</taxon>
        <taxon>Actinomycetota</taxon>
        <taxon>Actinomycetes</taxon>
        <taxon>Mycobacteriales</taxon>
        <taxon>Fodinicola</taxon>
    </lineage>
</organism>
<feature type="signal peptide" evidence="1">
    <location>
        <begin position="1"/>
        <end position="28"/>
    </location>
</feature>
<name>A0ABN2H674_9ACTN</name>
<comment type="caution">
    <text evidence="2">The sequence shown here is derived from an EMBL/GenBank/DDBJ whole genome shotgun (WGS) entry which is preliminary data.</text>
</comment>
<evidence type="ECO:0000256" key="1">
    <source>
        <dbReference type="SAM" id="SignalP"/>
    </source>
</evidence>
<proteinExistence type="predicted"/>
<keyword evidence="3" id="KW-1185">Reference proteome</keyword>
<gene>
    <name evidence="2" type="ORF">GCM10009765_34590</name>
</gene>